<proteinExistence type="predicted"/>
<dbReference type="SUPFAM" id="SSF48452">
    <property type="entry name" value="TPR-like"/>
    <property type="match status" value="1"/>
</dbReference>
<dbReference type="Gene3D" id="1.25.40.10">
    <property type="entry name" value="Tetratricopeptide repeat domain"/>
    <property type="match status" value="1"/>
</dbReference>
<dbReference type="RefSeq" id="WP_386706173.1">
    <property type="nucleotide sequence ID" value="NZ_JBHRYF010000001.1"/>
</dbReference>
<dbReference type="PANTHER" id="PTHR12788:SF10">
    <property type="entry name" value="PROTEIN-TYROSINE SULFOTRANSFERASE"/>
    <property type="match status" value="1"/>
</dbReference>
<sequence length="530" mass="58991">MTAIGIFRMQQRLEDHWKRGQQFEAARDFPAARGEYEALIALEVLHVPALLRLSRFAQLDGRYGAAHRYALRAADAMRLGASTRNLAHVTLRLLDFAEDVEVASVILSADWQDPAVLSQAPVLAQHLWLVGRYEDALRFLDAVEVRVPPNHLLTFTRGNVLRYLGQLDTASASYEQSLRLQPTFADAHWAVATLRRPEPATRLARLRVASDHHPVDSLEQAHVQYALFHELDALGDTDEAWGALSRGAGIMHARVRDDAASRQARLSNLMQPAWHPVDADGVAVLQPLPVFLLGLPRTGTTLLDRILGNHGWVTSVGERNDLAASVGEASDRFFTGMANEADPQWMRELDHHRIGHLYMERLRRHASATALAVDKNPSNLFNIPLILQSLPQARILVMRRDPMDSAFSNLKELFQGNAYPYSYGFAELAAHVDMAHRWISYWVEAAPANIRVVDYESLVGDAEPTIASVLDFLGIPRHPGLADITRNEAPVATASSAQVREPIHGRGIGAWKRYARQLEPLRAALDGSSR</sequence>
<dbReference type="Pfam" id="PF13469">
    <property type="entry name" value="Sulfotransfer_3"/>
    <property type="match status" value="1"/>
</dbReference>
<dbReference type="SUPFAM" id="SSF52540">
    <property type="entry name" value="P-loop containing nucleoside triphosphate hydrolases"/>
    <property type="match status" value="1"/>
</dbReference>
<protein>
    <submittedName>
        <fullName evidence="2">Sulfotransferase</fullName>
    </submittedName>
</protein>
<organism evidence="2 3">
    <name type="scientific">Luteimonas notoginsengisoli</name>
    <dbReference type="NCBI Taxonomy" id="1578200"/>
    <lineage>
        <taxon>Bacteria</taxon>
        <taxon>Pseudomonadati</taxon>
        <taxon>Pseudomonadota</taxon>
        <taxon>Gammaproteobacteria</taxon>
        <taxon>Lysobacterales</taxon>
        <taxon>Lysobacteraceae</taxon>
        <taxon>Luteimonas</taxon>
    </lineage>
</organism>
<reference evidence="3" key="1">
    <citation type="journal article" date="2019" name="Int. J. Syst. Evol. Microbiol.">
        <title>The Global Catalogue of Microorganisms (GCM) 10K type strain sequencing project: providing services to taxonomists for standard genome sequencing and annotation.</title>
        <authorList>
            <consortium name="The Broad Institute Genomics Platform"/>
            <consortium name="The Broad Institute Genome Sequencing Center for Infectious Disease"/>
            <person name="Wu L."/>
            <person name="Ma J."/>
        </authorList>
    </citation>
    <scope>NUCLEOTIDE SEQUENCE [LARGE SCALE GENOMIC DNA]</scope>
    <source>
        <strain evidence="3">KCTC 42211</strain>
    </source>
</reference>
<name>A0ABV7USA1_9GAMM</name>
<evidence type="ECO:0000313" key="2">
    <source>
        <dbReference type="EMBL" id="MFC3659119.1"/>
    </source>
</evidence>
<accession>A0ABV7USA1</accession>
<dbReference type="InterPro" id="IPR026634">
    <property type="entry name" value="TPST-like"/>
</dbReference>
<dbReference type="InterPro" id="IPR011990">
    <property type="entry name" value="TPR-like_helical_dom_sf"/>
</dbReference>
<keyword evidence="1" id="KW-0808">Transferase</keyword>
<evidence type="ECO:0000256" key="1">
    <source>
        <dbReference type="ARBA" id="ARBA00022679"/>
    </source>
</evidence>
<dbReference type="EMBL" id="JBHRYF010000001">
    <property type="protein sequence ID" value="MFC3659119.1"/>
    <property type="molecule type" value="Genomic_DNA"/>
</dbReference>
<dbReference type="PANTHER" id="PTHR12788">
    <property type="entry name" value="PROTEIN-TYROSINE SULFOTRANSFERASE 2"/>
    <property type="match status" value="1"/>
</dbReference>
<keyword evidence="3" id="KW-1185">Reference proteome</keyword>
<gene>
    <name evidence="2" type="ORF">ACFOM9_03370</name>
</gene>
<comment type="caution">
    <text evidence="2">The sequence shown here is derived from an EMBL/GenBank/DDBJ whole genome shotgun (WGS) entry which is preliminary data.</text>
</comment>
<dbReference type="Gene3D" id="3.40.50.300">
    <property type="entry name" value="P-loop containing nucleotide triphosphate hydrolases"/>
    <property type="match status" value="1"/>
</dbReference>
<dbReference type="Pfam" id="PF13414">
    <property type="entry name" value="TPR_11"/>
    <property type="match status" value="1"/>
</dbReference>
<evidence type="ECO:0000313" key="3">
    <source>
        <dbReference type="Proteomes" id="UP001595724"/>
    </source>
</evidence>
<dbReference type="InterPro" id="IPR027417">
    <property type="entry name" value="P-loop_NTPase"/>
</dbReference>
<dbReference type="Proteomes" id="UP001595724">
    <property type="component" value="Unassembled WGS sequence"/>
</dbReference>